<evidence type="ECO:0000313" key="1">
    <source>
        <dbReference type="EMBL" id="KAK9099052.1"/>
    </source>
</evidence>
<dbReference type="AlphaFoldDB" id="A0AAP0EVS2"/>
<dbReference type="Proteomes" id="UP001420932">
    <property type="component" value="Unassembled WGS sequence"/>
</dbReference>
<proteinExistence type="predicted"/>
<reference evidence="1 2" key="1">
    <citation type="submission" date="2024-01" db="EMBL/GenBank/DDBJ databases">
        <title>Genome assemblies of Stephania.</title>
        <authorList>
            <person name="Yang L."/>
        </authorList>
    </citation>
    <scope>NUCLEOTIDE SEQUENCE [LARGE SCALE GENOMIC DNA]</scope>
    <source>
        <strain evidence="1">YNDBR</strain>
        <tissue evidence="1">Leaf</tissue>
    </source>
</reference>
<dbReference type="EMBL" id="JBBNAF010000011">
    <property type="protein sequence ID" value="KAK9099052.1"/>
    <property type="molecule type" value="Genomic_DNA"/>
</dbReference>
<keyword evidence="2" id="KW-1185">Reference proteome</keyword>
<organism evidence="1 2">
    <name type="scientific">Stephania yunnanensis</name>
    <dbReference type="NCBI Taxonomy" id="152371"/>
    <lineage>
        <taxon>Eukaryota</taxon>
        <taxon>Viridiplantae</taxon>
        <taxon>Streptophyta</taxon>
        <taxon>Embryophyta</taxon>
        <taxon>Tracheophyta</taxon>
        <taxon>Spermatophyta</taxon>
        <taxon>Magnoliopsida</taxon>
        <taxon>Ranunculales</taxon>
        <taxon>Menispermaceae</taxon>
        <taxon>Menispermoideae</taxon>
        <taxon>Cissampelideae</taxon>
        <taxon>Stephania</taxon>
    </lineage>
</organism>
<protein>
    <submittedName>
        <fullName evidence="1">Uncharacterized protein</fullName>
    </submittedName>
</protein>
<accession>A0AAP0EVS2</accession>
<name>A0AAP0EVS2_9MAGN</name>
<sequence>MMARFRMPQPRAQFGGFVHTGCTPTQFVPKEGETESSNDDLVCAFLSQNEIQVREILKQNMLVGDTSAPTFSRALQKELQRLDFKIDYNILDKKGLLEESNDDAKLEYPRPRKS</sequence>
<evidence type="ECO:0000313" key="2">
    <source>
        <dbReference type="Proteomes" id="UP001420932"/>
    </source>
</evidence>
<comment type="caution">
    <text evidence="1">The sequence shown here is derived from an EMBL/GenBank/DDBJ whole genome shotgun (WGS) entry which is preliminary data.</text>
</comment>
<gene>
    <name evidence="1" type="ORF">Syun_026097</name>
</gene>